<reference evidence="1" key="1">
    <citation type="submission" date="2021-03" db="EMBL/GenBank/DDBJ databases">
        <title>Agromyces archimandritus sp. nov., isolated from the cockroach Archimandrita tessellata.</title>
        <authorList>
            <person name="Guzman J."/>
            <person name="Ortuzar M."/>
            <person name="Poehlein A."/>
            <person name="Daniel R."/>
            <person name="Trujillo M."/>
            <person name="Vilcinskas A."/>
        </authorList>
    </citation>
    <scope>NUCLEOTIDE SEQUENCE</scope>
    <source>
        <strain evidence="1">G127AT</strain>
    </source>
</reference>
<evidence type="ECO:0000313" key="2">
    <source>
        <dbReference type="Proteomes" id="UP000671914"/>
    </source>
</evidence>
<dbReference type="RefSeq" id="WP_210897617.1">
    <property type="nucleotide sequence ID" value="NZ_CP071696.1"/>
</dbReference>
<organism evidence="1 2">
    <name type="scientific">Agromyces archimandritae</name>
    <dbReference type="NCBI Taxonomy" id="2781962"/>
    <lineage>
        <taxon>Bacteria</taxon>
        <taxon>Bacillati</taxon>
        <taxon>Actinomycetota</taxon>
        <taxon>Actinomycetes</taxon>
        <taxon>Micrococcales</taxon>
        <taxon>Microbacteriaceae</taxon>
        <taxon>Agromyces</taxon>
    </lineage>
</organism>
<accession>A0A975FNF6</accession>
<dbReference type="EMBL" id="CP071696">
    <property type="protein sequence ID" value="QTX04231.1"/>
    <property type="molecule type" value="Genomic_DNA"/>
</dbReference>
<proteinExistence type="predicted"/>
<dbReference type="KEGG" id="aarc:G127AT_13220"/>
<evidence type="ECO:0000313" key="1">
    <source>
        <dbReference type="EMBL" id="QTX04231.1"/>
    </source>
</evidence>
<dbReference type="Proteomes" id="UP000671914">
    <property type="component" value="Chromosome"/>
</dbReference>
<sequence length="140" mass="15388">MTNNELEDEVGTRVVRLHPGSTVSALWLSTPIAYEDTRLGEALIDSLRSWAADYRLAVDETRRWRSAEIARRFAHEGNRLAGLLAEELGHGFDVEVPPLAGSPRRRFRCRMPARNATAAQAFVAAAEGRLGDAGFVRATG</sequence>
<name>A0A975FNF6_9MICO</name>
<dbReference type="AlphaFoldDB" id="A0A975FNF6"/>
<keyword evidence="2" id="KW-1185">Reference proteome</keyword>
<protein>
    <submittedName>
        <fullName evidence="1">Uncharacterized protein</fullName>
    </submittedName>
</protein>
<gene>
    <name evidence="1" type="ORF">G127AT_13220</name>
</gene>